<dbReference type="AlphaFoldDB" id="A0A378JIS6"/>
<protein>
    <submittedName>
        <fullName evidence="2">Uncharacterized protein</fullName>
    </submittedName>
</protein>
<reference evidence="2 3" key="1">
    <citation type="submission" date="2018-06" db="EMBL/GenBank/DDBJ databases">
        <authorList>
            <consortium name="Pathogen Informatics"/>
            <person name="Doyle S."/>
        </authorList>
    </citation>
    <scope>NUCLEOTIDE SEQUENCE [LARGE SCALE GENOMIC DNA]</scope>
    <source>
        <strain evidence="2 3">NCTC13316</strain>
    </source>
</reference>
<evidence type="ECO:0000313" key="3">
    <source>
        <dbReference type="Proteomes" id="UP000254794"/>
    </source>
</evidence>
<evidence type="ECO:0000313" key="2">
    <source>
        <dbReference type="EMBL" id="STX51206.1"/>
    </source>
</evidence>
<proteinExistence type="predicted"/>
<gene>
    <name evidence="2" type="ORF">NCTC13316_01299</name>
</gene>
<dbReference type="OrthoDB" id="9897232at2"/>
<name>A0A378JIS6_9GAMM</name>
<dbReference type="RefSeq" id="WP_115330857.1">
    <property type="nucleotide sequence ID" value="NZ_CAAAHP010000001.1"/>
</dbReference>
<dbReference type="Proteomes" id="UP000254794">
    <property type="component" value="Unassembled WGS sequence"/>
</dbReference>
<evidence type="ECO:0000256" key="1">
    <source>
        <dbReference type="SAM" id="MobiDB-lite"/>
    </source>
</evidence>
<keyword evidence="3" id="KW-1185">Reference proteome</keyword>
<dbReference type="EMBL" id="UGOD01000001">
    <property type="protein sequence ID" value="STX51206.1"/>
    <property type="molecule type" value="Genomic_DNA"/>
</dbReference>
<accession>A0A378JIS6</accession>
<organism evidence="2 3">
    <name type="scientific">Legionella busanensis</name>
    <dbReference type="NCBI Taxonomy" id="190655"/>
    <lineage>
        <taxon>Bacteria</taxon>
        <taxon>Pseudomonadati</taxon>
        <taxon>Pseudomonadota</taxon>
        <taxon>Gammaproteobacteria</taxon>
        <taxon>Legionellales</taxon>
        <taxon>Legionellaceae</taxon>
        <taxon>Legionella</taxon>
    </lineage>
</organism>
<feature type="region of interest" description="Disordered" evidence="1">
    <location>
        <begin position="76"/>
        <end position="101"/>
    </location>
</feature>
<sequence>MTDATISIDKIEKHILNELKGINSSRLDDLDVENAAKLFNMGQKIVDYVGNNEAPLESRIKLYDFAEEYKFSDKCLSNPHDLNPSSEADNDEDKGHHNNPL</sequence>